<dbReference type="AlphaFoldDB" id="R4G5X1"/>
<organism evidence="1 2">
    <name type="scientific">Anoxybacillus flavithermus NBRC 109594</name>
    <dbReference type="NCBI Taxonomy" id="1315967"/>
    <lineage>
        <taxon>Bacteria</taxon>
        <taxon>Bacillati</taxon>
        <taxon>Bacillota</taxon>
        <taxon>Bacilli</taxon>
        <taxon>Bacillales</taxon>
        <taxon>Anoxybacillaceae</taxon>
        <taxon>Anoxybacillus</taxon>
    </lineage>
</organism>
<name>R4G5X1_9BACL</name>
<protein>
    <submittedName>
        <fullName evidence="1">Uncharacterized protein</fullName>
    </submittedName>
</protein>
<sequence>MGEQMQLQQLKKVNHSPKHFLTYGKWQLNALHHQEQQHQSVLAVENYV</sequence>
<comment type="caution">
    <text evidence="1">The sequence shown here is derived from an EMBL/GenBank/DDBJ whole genome shotgun (WGS) entry which is preliminary data.</text>
</comment>
<reference evidence="2" key="1">
    <citation type="journal article" date="2013" name="Genome Announc.">
        <title>Draft Genome Sequence of a Thermophilic Member of the Bacillaceae, Anoxybacillus flavithermus Strain Kn10, Isolated from the Kan-nawa Hot Spring in Japan.</title>
        <authorList>
            <person name="Matsutani M."/>
            <person name="Shirakihara Y."/>
            <person name="Imada K."/>
            <person name="Yakushi T."/>
            <person name="Matsushita K."/>
        </authorList>
    </citation>
    <scope>NUCLEOTIDE SEQUENCE [LARGE SCALE GENOMIC DNA]</scope>
    <source>
        <strain evidence="2">NBRC 109594</strain>
    </source>
</reference>
<accession>R4G5X1</accession>
<dbReference type="EMBL" id="BARH01000003">
    <property type="protein sequence ID" value="GAC90067.1"/>
    <property type="molecule type" value="Genomic_DNA"/>
</dbReference>
<gene>
    <name evidence="1" type="ORF">KN10_0503</name>
</gene>
<dbReference type="Proteomes" id="UP000013057">
    <property type="component" value="Unassembled WGS sequence"/>
</dbReference>
<evidence type="ECO:0000313" key="2">
    <source>
        <dbReference type="Proteomes" id="UP000013057"/>
    </source>
</evidence>
<evidence type="ECO:0000313" key="1">
    <source>
        <dbReference type="EMBL" id="GAC90067.1"/>
    </source>
</evidence>
<proteinExistence type="predicted"/>